<dbReference type="EMBL" id="NRGR01000044">
    <property type="protein sequence ID" value="PCC37652.1"/>
    <property type="molecule type" value="Genomic_DNA"/>
</dbReference>
<dbReference type="RefSeq" id="WP_096197970.1">
    <property type="nucleotide sequence ID" value="NZ_JBQQGT010000070.1"/>
</dbReference>
<sequence>MLDVASLPLRNGHARLRQLRHDDAVAYAAGTADPAIQRYGHLPEPSYTPASVRAMIDGDVRAGLERGDLAVLAIAEAETDEFAGSLVIFDVFEGQGEVGFWVHPEHRGGGIGSAALDLAAQLAHRTGLARLTARTASDNTASQRVLTRAGFAETGRAVGTAPSGHDLTLIHYEHTT</sequence>
<gene>
    <name evidence="2" type="ORF">CIK66_18090</name>
</gene>
<name>A0A2A3YD08_9MICO</name>
<dbReference type="GO" id="GO:0016747">
    <property type="term" value="F:acyltransferase activity, transferring groups other than amino-acyl groups"/>
    <property type="evidence" value="ECO:0007669"/>
    <property type="project" value="InterPro"/>
</dbReference>
<dbReference type="InterPro" id="IPR000182">
    <property type="entry name" value="GNAT_dom"/>
</dbReference>
<organism evidence="2 3">
    <name type="scientific">Brachybacterium alimentarium</name>
    <dbReference type="NCBI Taxonomy" id="47845"/>
    <lineage>
        <taxon>Bacteria</taxon>
        <taxon>Bacillati</taxon>
        <taxon>Actinomycetota</taxon>
        <taxon>Actinomycetes</taxon>
        <taxon>Micrococcales</taxon>
        <taxon>Dermabacteraceae</taxon>
        <taxon>Brachybacterium</taxon>
    </lineage>
</organism>
<comment type="caution">
    <text evidence="2">The sequence shown here is derived from an EMBL/GenBank/DDBJ whole genome shotgun (WGS) entry which is preliminary data.</text>
</comment>
<dbReference type="AlphaFoldDB" id="A0A2A3YD08"/>
<proteinExistence type="predicted"/>
<accession>A0A2A3YD08</accession>
<dbReference type="Pfam" id="PF13302">
    <property type="entry name" value="Acetyltransf_3"/>
    <property type="match status" value="1"/>
</dbReference>
<dbReference type="Gene3D" id="3.40.630.30">
    <property type="match status" value="1"/>
</dbReference>
<dbReference type="InterPro" id="IPR051531">
    <property type="entry name" value="N-acetyltransferase"/>
</dbReference>
<feature type="domain" description="N-acetyltransferase" evidence="1">
    <location>
        <begin position="14"/>
        <end position="174"/>
    </location>
</feature>
<evidence type="ECO:0000259" key="1">
    <source>
        <dbReference type="PROSITE" id="PS51186"/>
    </source>
</evidence>
<dbReference type="PROSITE" id="PS51186">
    <property type="entry name" value="GNAT"/>
    <property type="match status" value="1"/>
</dbReference>
<protein>
    <submittedName>
        <fullName evidence="2">GNAT family N-acetyltransferase</fullName>
    </submittedName>
</protein>
<dbReference type="OrthoDB" id="9132139at2"/>
<keyword evidence="3" id="KW-1185">Reference proteome</keyword>
<dbReference type="Proteomes" id="UP000218598">
    <property type="component" value="Unassembled WGS sequence"/>
</dbReference>
<reference evidence="2 3" key="1">
    <citation type="journal article" date="2017" name="Elife">
        <title>Extensive horizontal gene transfer in cheese-associated bacteria.</title>
        <authorList>
            <person name="Bonham K.S."/>
            <person name="Wolfe B.E."/>
            <person name="Dutton R.J."/>
        </authorList>
    </citation>
    <scope>NUCLEOTIDE SEQUENCE [LARGE SCALE GENOMIC DNA]</scope>
    <source>
        <strain evidence="2 3">341_9</strain>
    </source>
</reference>
<keyword evidence="2" id="KW-0808">Transferase</keyword>
<dbReference type="InterPro" id="IPR016181">
    <property type="entry name" value="Acyl_CoA_acyltransferase"/>
</dbReference>
<evidence type="ECO:0000313" key="2">
    <source>
        <dbReference type="EMBL" id="PCC37652.1"/>
    </source>
</evidence>
<evidence type="ECO:0000313" key="3">
    <source>
        <dbReference type="Proteomes" id="UP000218598"/>
    </source>
</evidence>
<dbReference type="PANTHER" id="PTHR43792">
    <property type="entry name" value="GNAT FAMILY, PUTATIVE (AFU_ORTHOLOGUE AFUA_3G00765)-RELATED-RELATED"/>
    <property type="match status" value="1"/>
</dbReference>
<dbReference type="SUPFAM" id="SSF55729">
    <property type="entry name" value="Acyl-CoA N-acyltransferases (Nat)"/>
    <property type="match status" value="1"/>
</dbReference>